<dbReference type="InterPro" id="IPR016032">
    <property type="entry name" value="Sig_transdc_resp-reg_C-effctor"/>
</dbReference>
<feature type="domain" description="Response regulatory" evidence="4">
    <location>
        <begin position="4"/>
        <end position="119"/>
    </location>
</feature>
<dbReference type="CDD" id="cd00383">
    <property type="entry name" value="trans_reg_C"/>
    <property type="match status" value="1"/>
</dbReference>
<keyword evidence="2" id="KW-0597">Phosphoprotein</keyword>
<dbReference type="RefSeq" id="WP_186917760.1">
    <property type="nucleotide sequence ID" value="NZ_JACOFZ010000010.1"/>
</dbReference>
<feature type="domain" description="OmpR/PhoB-type" evidence="5">
    <location>
        <begin position="127"/>
        <end position="227"/>
    </location>
</feature>
<dbReference type="GO" id="GO:0005829">
    <property type="term" value="C:cytosol"/>
    <property type="evidence" value="ECO:0007669"/>
    <property type="project" value="TreeGrafter"/>
</dbReference>
<organism evidence="6 7">
    <name type="scientific">Undibacterium nitidum</name>
    <dbReference type="NCBI Taxonomy" id="2762298"/>
    <lineage>
        <taxon>Bacteria</taxon>
        <taxon>Pseudomonadati</taxon>
        <taxon>Pseudomonadota</taxon>
        <taxon>Betaproteobacteria</taxon>
        <taxon>Burkholderiales</taxon>
        <taxon>Oxalobacteraceae</taxon>
        <taxon>Undibacterium</taxon>
    </lineage>
</organism>
<dbReference type="InterPro" id="IPR039420">
    <property type="entry name" value="WalR-like"/>
</dbReference>
<dbReference type="Proteomes" id="UP000627446">
    <property type="component" value="Unassembled WGS sequence"/>
</dbReference>
<evidence type="ECO:0000259" key="5">
    <source>
        <dbReference type="PROSITE" id="PS51755"/>
    </source>
</evidence>
<dbReference type="Gene3D" id="1.10.10.10">
    <property type="entry name" value="Winged helix-like DNA-binding domain superfamily/Winged helix DNA-binding domain"/>
    <property type="match status" value="1"/>
</dbReference>
<dbReference type="NCBIfam" id="NF008296">
    <property type="entry name" value="PRK11083.1"/>
    <property type="match status" value="1"/>
</dbReference>
<proteinExistence type="predicted"/>
<dbReference type="InterPro" id="IPR001789">
    <property type="entry name" value="Sig_transdc_resp-reg_receiver"/>
</dbReference>
<evidence type="ECO:0000313" key="6">
    <source>
        <dbReference type="EMBL" id="MBC3883138.1"/>
    </source>
</evidence>
<dbReference type="EMBL" id="JACOFZ010000010">
    <property type="protein sequence ID" value="MBC3883138.1"/>
    <property type="molecule type" value="Genomic_DNA"/>
</dbReference>
<evidence type="ECO:0000313" key="7">
    <source>
        <dbReference type="Proteomes" id="UP000627446"/>
    </source>
</evidence>
<gene>
    <name evidence="6" type="primary">creB</name>
    <name evidence="6" type="ORF">H8K36_17215</name>
</gene>
<dbReference type="InterPro" id="IPR011006">
    <property type="entry name" value="CheY-like_superfamily"/>
</dbReference>
<dbReference type="Gene3D" id="6.10.250.690">
    <property type="match status" value="1"/>
</dbReference>
<dbReference type="SUPFAM" id="SSF52172">
    <property type="entry name" value="CheY-like"/>
    <property type="match status" value="1"/>
</dbReference>
<dbReference type="Pfam" id="PF00072">
    <property type="entry name" value="Response_reg"/>
    <property type="match status" value="1"/>
</dbReference>
<evidence type="ECO:0000256" key="2">
    <source>
        <dbReference type="PROSITE-ProRule" id="PRU00169"/>
    </source>
</evidence>
<keyword evidence="7" id="KW-1185">Reference proteome</keyword>
<comment type="caution">
    <text evidence="6">The sequence shown here is derived from an EMBL/GenBank/DDBJ whole genome shotgun (WGS) entry which is preliminary data.</text>
</comment>
<feature type="modified residue" description="4-aspartylphosphate" evidence="2">
    <location>
        <position position="55"/>
    </location>
</feature>
<dbReference type="PANTHER" id="PTHR48111:SF6">
    <property type="entry name" value="TRANSCRIPTIONAL REGULATORY PROTEIN CREB"/>
    <property type="match status" value="1"/>
</dbReference>
<dbReference type="InterPro" id="IPR001867">
    <property type="entry name" value="OmpR/PhoB-type_DNA-bd"/>
</dbReference>
<evidence type="ECO:0000256" key="1">
    <source>
        <dbReference type="ARBA" id="ARBA00023125"/>
    </source>
</evidence>
<dbReference type="PANTHER" id="PTHR48111">
    <property type="entry name" value="REGULATOR OF RPOS"/>
    <property type="match status" value="1"/>
</dbReference>
<dbReference type="Pfam" id="PF00486">
    <property type="entry name" value="Trans_reg_C"/>
    <property type="match status" value="1"/>
</dbReference>
<dbReference type="AlphaFoldDB" id="A0A923HR96"/>
<sequence>MSQHILLVEDEVAIADNLAYALATDGFTPKHLSLGQAALDLLQTPDHQISLVVLDVGLPDINGFEVCRRLRQTSNLPVIFLTARSDEVDRIVGLEIGADDYVTKPFSPRELVARVRAVLRRQLAPVSNSKEVPERFELREEEARILYYGHLLILTRYEYLLLKTLIERPGQLFSRAQLMDKVWTHAANTMDRTVDTHVKSLRAKLKAINDKDDPIETHRGMGYSIAVA</sequence>
<keyword evidence="1 3" id="KW-0238">DNA-binding</keyword>
<accession>A0A923HR96</accession>
<dbReference type="GO" id="GO:0000156">
    <property type="term" value="F:phosphorelay response regulator activity"/>
    <property type="evidence" value="ECO:0007669"/>
    <property type="project" value="TreeGrafter"/>
</dbReference>
<dbReference type="PROSITE" id="PS51755">
    <property type="entry name" value="OMPR_PHOB"/>
    <property type="match status" value="1"/>
</dbReference>
<dbReference type="PROSITE" id="PS50110">
    <property type="entry name" value="RESPONSE_REGULATORY"/>
    <property type="match status" value="1"/>
</dbReference>
<evidence type="ECO:0000259" key="4">
    <source>
        <dbReference type="PROSITE" id="PS50110"/>
    </source>
</evidence>
<dbReference type="GO" id="GO:0032993">
    <property type="term" value="C:protein-DNA complex"/>
    <property type="evidence" value="ECO:0007669"/>
    <property type="project" value="TreeGrafter"/>
</dbReference>
<dbReference type="GO" id="GO:0006355">
    <property type="term" value="P:regulation of DNA-templated transcription"/>
    <property type="evidence" value="ECO:0007669"/>
    <property type="project" value="InterPro"/>
</dbReference>
<dbReference type="SMART" id="SM00448">
    <property type="entry name" value="REC"/>
    <property type="match status" value="1"/>
</dbReference>
<dbReference type="InterPro" id="IPR036388">
    <property type="entry name" value="WH-like_DNA-bd_sf"/>
</dbReference>
<dbReference type="SMART" id="SM00862">
    <property type="entry name" value="Trans_reg_C"/>
    <property type="match status" value="1"/>
</dbReference>
<dbReference type="SUPFAM" id="SSF46894">
    <property type="entry name" value="C-terminal effector domain of the bipartite response regulators"/>
    <property type="match status" value="1"/>
</dbReference>
<reference evidence="6" key="1">
    <citation type="submission" date="2020-08" db="EMBL/GenBank/DDBJ databases">
        <title>Novel species isolated from subtropical streams in China.</title>
        <authorList>
            <person name="Lu H."/>
        </authorList>
    </citation>
    <scope>NUCLEOTIDE SEQUENCE</scope>
    <source>
        <strain evidence="6">LX22W</strain>
    </source>
</reference>
<dbReference type="GO" id="GO:0000976">
    <property type="term" value="F:transcription cis-regulatory region binding"/>
    <property type="evidence" value="ECO:0007669"/>
    <property type="project" value="TreeGrafter"/>
</dbReference>
<name>A0A923HR96_9BURK</name>
<protein>
    <submittedName>
        <fullName evidence="6">Two-component system response regulator CreB</fullName>
    </submittedName>
</protein>
<feature type="DNA-binding region" description="OmpR/PhoB-type" evidence="3">
    <location>
        <begin position="127"/>
        <end position="227"/>
    </location>
</feature>
<dbReference type="Gene3D" id="3.40.50.2300">
    <property type="match status" value="1"/>
</dbReference>
<evidence type="ECO:0000256" key="3">
    <source>
        <dbReference type="PROSITE-ProRule" id="PRU01091"/>
    </source>
</evidence>